<dbReference type="PANTHER" id="PTHR34819:SF3">
    <property type="entry name" value="CELL SURFACE PROTEIN"/>
    <property type="match status" value="1"/>
</dbReference>
<feature type="domain" description="DUF11" evidence="1">
    <location>
        <begin position="2047"/>
        <end position="2156"/>
    </location>
</feature>
<feature type="domain" description="DUF11" evidence="1">
    <location>
        <begin position="2187"/>
        <end position="2301"/>
    </location>
</feature>
<evidence type="ECO:0000313" key="2">
    <source>
        <dbReference type="EMBL" id="MCD3193954.1"/>
    </source>
</evidence>
<evidence type="ECO:0000259" key="1">
    <source>
        <dbReference type="Pfam" id="PF01345"/>
    </source>
</evidence>
<dbReference type="RefSeq" id="WP_198091048.1">
    <property type="nucleotide sequence ID" value="NZ_JAAMYB010000001.1"/>
</dbReference>
<dbReference type="NCBIfam" id="TIGR01451">
    <property type="entry name" value="B_ant_repeat"/>
    <property type="match status" value="18"/>
</dbReference>
<dbReference type="Gene3D" id="2.60.40.740">
    <property type="match status" value="11"/>
</dbReference>
<gene>
    <name evidence="2" type="ORF">G8S53_01475</name>
</gene>
<feature type="domain" description="DUF11" evidence="1">
    <location>
        <begin position="2727"/>
        <end position="2841"/>
    </location>
</feature>
<dbReference type="InterPro" id="IPR051172">
    <property type="entry name" value="Chlamydia_OmcB"/>
</dbReference>
<dbReference type="InterPro" id="IPR001434">
    <property type="entry name" value="OmcB-like_DUF11"/>
</dbReference>
<reference evidence="2" key="2">
    <citation type="journal article" date="2021" name="Microorganisms">
        <title>Extensive Genome Exploration of Clostridium botulinum Group III Field Strains.</title>
        <authorList>
            <person name="Fillo S."/>
            <person name="Giordani F."/>
            <person name="Tonon E."/>
            <person name="Drigo I."/>
            <person name="Anselmo A."/>
            <person name="Fortunato A."/>
            <person name="Lista F."/>
            <person name="Bano L."/>
        </authorList>
    </citation>
    <scope>NUCLEOTIDE SEQUENCE</scope>
    <source>
        <strain evidence="2">IZSVe-TV_9877_3_12</strain>
    </source>
</reference>
<dbReference type="PANTHER" id="PTHR34819">
    <property type="entry name" value="LARGE CYSTEINE-RICH PERIPLASMIC PROTEIN OMCB"/>
    <property type="match status" value="1"/>
</dbReference>
<dbReference type="Proteomes" id="UP000813637">
    <property type="component" value="Unassembled WGS sequence"/>
</dbReference>
<feature type="domain" description="DUF11" evidence="1">
    <location>
        <begin position="358"/>
        <end position="464"/>
    </location>
</feature>
<feature type="domain" description="DUF11" evidence="1">
    <location>
        <begin position="1483"/>
        <end position="1598"/>
    </location>
</feature>
<feature type="domain" description="DUF11" evidence="1">
    <location>
        <begin position="2591"/>
        <end position="2708"/>
    </location>
</feature>
<dbReference type="EMBL" id="JAAMYB010000001">
    <property type="protein sequence ID" value="MCD3193954.1"/>
    <property type="molecule type" value="Genomic_DNA"/>
</dbReference>
<organism evidence="2 3">
    <name type="scientific">Clostridium botulinum C</name>
    <dbReference type="NCBI Taxonomy" id="36828"/>
    <lineage>
        <taxon>Bacteria</taxon>
        <taxon>Bacillati</taxon>
        <taxon>Bacillota</taxon>
        <taxon>Clostridia</taxon>
        <taxon>Eubacteriales</taxon>
        <taxon>Clostridiaceae</taxon>
        <taxon>Clostridium</taxon>
    </lineage>
</organism>
<proteinExistence type="predicted"/>
<accession>A0A9Q3V894</accession>
<dbReference type="Pfam" id="PF01345">
    <property type="entry name" value="DUF11"/>
    <property type="match status" value="16"/>
</dbReference>
<feature type="domain" description="DUF11" evidence="1">
    <location>
        <begin position="1755"/>
        <end position="1880"/>
    </location>
</feature>
<feature type="domain" description="DUF11" evidence="1">
    <location>
        <begin position="2459"/>
        <end position="2562"/>
    </location>
</feature>
<feature type="domain" description="DUF11" evidence="1">
    <location>
        <begin position="1207"/>
        <end position="1318"/>
    </location>
</feature>
<evidence type="ECO:0000313" key="3">
    <source>
        <dbReference type="Proteomes" id="UP000813637"/>
    </source>
</evidence>
<comment type="caution">
    <text evidence="2">The sequence shown here is derived from an EMBL/GenBank/DDBJ whole genome shotgun (WGS) entry which is preliminary data.</text>
</comment>
<feature type="domain" description="DUF11" evidence="1">
    <location>
        <begin position="1342"/>
        <end position="1442"/>
    </location>
</feature>
<sequence>MPITPIFSTNDNAAFTFTGNALGLSKALDSQDMGNQSSIGAYITTDTHSTVNNYPQGTTANYSSNSSAATLTIPPNSTILHAELIWGGSCQVQLEDHTSDVPTNEITFTIPTPQPEEVIISSSYSPRPVTKLQNSNSGNAIFYIKRVDVTSLVTKAMSGIYKLSGAIGTTQASNNSDNSCGWTLAVCYKNPDLPSRYLVLYSDIEPIIPHSNKDITISNFTTPTSGAVGGRILLSALHGSATNTGDQVLFGTDLLHLTPLSGPRNLENNFFGSQINNDNGELDTLGTFGDRNQDILNTANIDGGRQSQDITNVDATSKLTNNQTTAILQFKANDREYFINALGVQINIATPIFSNLDITTDKRFVSTGNTVNYTILVKNSGSVNAKAVTLTDTLPVELSYEPGTLTIDSGSNPGDPTKGISLGPINAGQTVKVMFSAIVNNAPTSNSKYVNSAKIDYSFDVSNNTIPPNTINTITKADTTTNTIYPASILVTPNINTTVNNKTTNNPNNIVNLHDTISYTITIENTDNSLTLTDITLKDTLPNGLLFSPNTVSVNNSPEPSYNPTNISIPNIPPGDTATISFEATVNSAPSDGSSKYINNAVINYTFQPSNSIPLTNSVKTANTIYLKSTMNPPNVTLSSITNNKFKHLVSLGNIITYTVNIENTDTTHSLTDITLTDPLSGDLTFQPSSVFINDSSEPTANPIQGIKVPNILPRQTCKISYKATVIRVPPSTGSSKYTNTATINYTIEPPDSEPITNSVTATNSVYLESILPIPTVTKADNTANRIVNLRDNVTYTITISNPKDTNPITDVTLTDVLPHGMEFQAGSVIVNNNHENSANPITPGIKISEIHNNAPATVSFIATVTGDPSPDTKYVNTANVEYSFEIPDSKIITNTVNGTNTLYPHSVLITPNVNTTNTSSGAFDRFVALDDIVTYTITIKNTDPNNPLTNIILKDTLPNGLSFKAGTVTIDTVNKPEDDPTASSGIQIPDIPQSGTSTISFEATVNAPPSSKSSEYVNNALIDYTFLAPDSTPLTNSITTTNTIYPSSLLITPNVTKTDDITNNIVAAHDTITYTITIENTDKTNSLTNITLKDPLPNGLSFKSQSVYINNSQNTSADPTSSNGISVPDILATKTSKISFQATVNDPLADVSKYVNNAIINYTFQTPDAQTLTNSITATDTLYPNSVIITPNVTTTTKTSNGSDRFIDVNDIVTYTITIQNTDQNNPLTNITLEDTLPQDLSFKTGTVSIDNVSQPNDTLANISISTIPANGTSTVSFQATVNSSASGKTNYVNTATINYTFQSPDSTLLTNSTTSTNTLYPISDLILPNVTKSDKSNNAINHVAAVGNTIEYTITVENPNASKSITNVNLVDTLPQGLNFNTDSLYVNGVSTPGSTLPSSISLNTIANSSPATVKFSVTVDDPPTSDSKYINTAAVNYEFPTTSGTNVTNTVTETNTVYSNDIVITPNVTTTDKTSNKINHIVAVHDTVTYTITIKNTDTVNSLTGITLKDTLPQDLAFNSGTVYIDSVNKPSDNPTAVSGINIPDIPANGTSTISFQATVNSAPSDGSSKYVNNATINYTFKTPDSSSLTNSVTTTNTIYPSSVVITPDVTKTDKTSNSVNHFVAVNDTVTYTITIENTDRNNPISNIILKDTLPQGLSFKAGTVIIDNVNKPQDDPTASSGITIPDISASNTSTISFDATVNSAPSDGSSKYVNDAIIDYTFQSPDSTPITNSVTATNTIYPDSLLIIPNVTKTDNTTNHIVAVNDTVTYTITIQNTDKVNSLTGITLKDALPNGLSFKPRSVIIDTVNKPDYDPTASSGITVPDISASNTSTISFEATVNALPSNGSSKYVNNATIDYTFKTPDSKLLTNSVTATDTIYPNVVIITPNVTKTDKTSNAVNHIVALHDTVIYTITIENTDHNNPLTNITLKDTLPKGLSFNSGTVFINNVNKPQDDPTNISGITVPDISANGTSTISFEATVNALPSNGSSNYVNNATIDYTFQSPDSTPLTSSTTTSNTIYPISDLIIPTITKSDKSSNSINHVAAVGNTIEYTITVNNPSNSKSITNVNLIDTLPEGLNFKPNSLYVNGVSKPSSTLPNSIPLNTIAHSSSANVKFSVTVVNPPTNNSKYINTAAVNYEFPTSSGTNLTNTVTQTNTVYSSDIVITPNIVTSDKTSNDVNHIVAVNDTVTYTITIQNTDPNNPLTNITLKDTLPNDLSFKPGSVFINNVNNPQDNPTTGSGINIPNIPANATSTISFEATVNALPSDGSSKYVNNAIINYTFKAPDSTLLTNSITTTNTIYPNSILIIPTVTKTDKTSNNFNHFVDVNDTVTYTITLENTDHNNPLTSITLKDTLPNGLLFNSGTVFINNVNNPQANPTTSTGISIPDIPANATSTISFEATVNALPSDGSSKYINTATVDYTFQSPDSTPITNSVTTTNTIYPDSLLIIPTIIKSANTNVVSINDVVNYTITIENTHASEDITNITLTDILPSGLSFNPNSLKINNIANNGSPLTGISINTINANSITTVEFSATVNSNPNNKNSYINTANLEYQFNTPVGNISNTVSATNIIYPSDIASPPKVIKTSSPKFANVNDVVTYTITFTNTSPLFNIGSATIKDTLPAELSYNPESLTIDGIPNSGSILKGINLNNIKPNTTKTISYTSTVLAPPSTNSMYVNSVNSKYNYAFPNGANFSNNVTTSNNLYLGSLLVEPILNLSVDKNEVFVGDTIEFKILVSNPNTTTIENPILTNILPNALEYIEGTLKIDGTPSSQSLVTGVSLSNMPENSSHTVTFSTKATNVPDSTNNEYNIFSTLTYSFQSSIGNLTNNINSNIVTIIINNVVTNPITYKEYIYRTNKNTSLKQTIPVFNLDNSNMSFDIATPPSNGFASINEFGMFKYTPMVNFVGNDRFTISTTNNLGGSTIINVGILVEDVAASLDYVIDCKK</sequence>
<feature type="domain" description="DUF11" evidence="1">
    <location>
        <begin position="1904"/>
        <end position="2013"/>
    </location>
</feature>
<protein>
    <submittedName>
        <fullName evidence="2">DUF11 domain-containing protein</fullName>
    </submittedName>
</protein>
<feature type="domain" description="DUF11" evidence="1">
    <location>
        <begin position="1056"/>
        <end position="1180"/>
    </location>
</feature>
<name>A0A9Q3V894_CLOBO</name>
<feature type="domain" description="DUF11" evidence="1">
    <location>
        <begin position="784"/>
        <end position="895"/>
    </location>
</feature>
<feature type="domain" description="DUF11" evidence="1">
    <location>
        <begin position="503"/>
        <end position="605"/>
    </location>
</feature>
<dbReference type="InterPro" id="IPR047589">
    <property type="entry name" value="DUF11_rpt"/>
</dbReference>
<feature type="domain" description="DUF11" evidence="1">
    <location>
        <begin position="2331"/>
        <end position="2445"/>
    </location>
</feature>
<reference evidence="2" key="1">
    <citation type="submission" date="2020-02" db="EMBL/GenBank/DDBJ databases">
        <authorList>
            <person name="Fillo S."/>
            <person name="Giordani F."/>
            <person name="Tonon E."/>
            <person name="Drigo I."/>
            <person name="Anselmo A."/>
            <person name="Fortunato A."/>
            <person name="Bano L."/>
            <person name="Lista F."/>
        </authorList>
    </citation>
    <scope>NUCLEOTIDE SEQUENCE</scope>
    <source>
        <strain evidence="2">IZSVe-TV_9877_3_12</strain>
    </source>
</reference>
<feature type="domain" description="DUF11" evidence="1">
    <location>
        <begin position="929"/>
        <end position="1041"/>
    </location>
</feature>